<dbReference type="FunFam" id="1.10.510.10:FF:000078">
    <property type="entry name" value="Serine/threonine-protein kinase PRP4 homolog"/>
    <property type="match status" value="1"/>
</dbReference>
<dbReference type="Gene3D" id="1.10.510.10">
    <property type="entry name" value="Transferase(Phosphotransferase) domain 1"/>
    <property type="match status" value="1"/>
</dbReference>
<evidence type="ECO:0000256" key="1">
    <source>
        <dbReference type="ARBA" id="ARBA00012513"/>
    </source>
</evidence>
<evidence type="ECO:0000259" key="10">
    <source>
        <dbReference type="PROSITE" id="PS50011"/>
    </source>
</evidence>
<dbReference type="InterPro" id="IPR044092">
    <property type="entry name" value="STKc_PRP4"/>
</dbReference>
<dbReference type="GO" id="GO:0045292">
    <property type="term" value="P:mRNA cis splicing, via spliceosome"/>
    <property type="evidence" value="ECO:0007669"/>
    <property type="project" value="InterPro"/>
</dbReference>
<organism evidence="11 12">
    <name type="scientific">Lyophyllum shimeji</name>
    <name type="common">Hon-shimeji</name>
    <name type="synonym">Tricholoma shimeji</name>
    <dbReference type="NCBI Taxonomy" id="47721"/>
    <lineage>
        <taxon>Eukaryota</taxon>
        <taxon>Fungi</taxon>
        <taxon>Dikarya</taxon>
        <taxon>Basidiomycota</taxon>
        <taxon>Agaricomycotina</taxon>
        <taxon>Agaricomycetes</taxon>
        <taxon>Agaricomycetidae</taxon>
        <taxon>Agaricales</taxon>
        <taxon>Tricholomatineae</taxon>
        <taxon>Lyophyllaceae</taxon>
        <taxon>Lyophyllum</taxon>
    </lineage>
</organism>
<dbReference type="PROSITE" id="PS00108">
    <property type="entry name" value="PROTEIN_KINASE_ST"/>
    <property type="match status" value="1"/>
</dbReference>
<dbReference type="PROSITE" id="PS00107">
    <property type="entry name" value="PROTEIN_KINASE_ATP"/>
    <property type="match status" value="1"/>
</dbReference>
<keyword evidence="12" id="KW-1185">Reference proteome</keyword>
<accession>A0A9P3PGK6</accession>
<dbReference type="Gene3D" id="3.30.200.20">
    <property type="entry name" value="Phosphorylase Kinase, domain 1"/>
    <property type="match status" value="1"/>
</dbReference>
<dbReference type="OrthoDB" id="9332038at2759"/>
<dbReference type="PROSITE" id="PS50011">
    <property type="entry name" value="PROTEIN_KINASE_DOM"/>
    <property type="match status" value="1"/>
</dbReference>
<dbReference type="EC" id="2.7.11.1" evidence="1"/>
<keyword evidence="6 8" id="KW-0067">ATP-binding</keyword>
<evidence type="ECO:0000313" key="12">
    <source>
        <dbReference type="Proteomes" id="UP001063166"/>
    </source>
</evidence>
<gene>
    <name evidence="11" type="primary">PRP4</name>
    <name evidence="11" type="ORF">LshimejAT787_0212350</name>
</gene>
<evidence type="ECO:0000256" key="7">
    <source>
        <dbReference type="ARBA" id="ARBA00023596"/>
    </source>
</evidence>
<comment type="similarity">
    <text evidence="7">Belongs to the protein kinase superfamily. CMGC Ser/Thr protein kinase family.</text>
</comment>
<dbReference type="InterPro" id="IPR011009">
    <property type="entry name" value="Kinase-like_dom_sf"/>
</dbReference>
<dbReference type="PANTHER" id="PTHR24058:SF103">
    <property type="entry name" value="SERINE_THREONINE-PROTEIN KINASE PRP4 HOMOLOG"/>
    <property type="match status" value="1"/>
</dbReference>
<evidence type="ECO:0000256" key="4">
    <source>
        <dbReference type="ARBA" id="ARBA00022741"/>
    </source>
</evidence>
<evidence type="ECO:0000256" key="5">
    <source>
        <dbReference type="ARBA" id="ARBA00022777"/>
    </source>
</evidence>
<evidence type="ECO:0000256" key="8">
    <source>
        <dbReference type="PROSITE-ProRule" id="PRU10141"/>
    </source>
</evidence>
<protein>
    <recommendedName>
        <fullName evidence="1">non-specific serine/threonine protein kinase</fullName>
        <ecNumber evidence="1">2.7.11.1</ecNumber>
    </recommendedName>
</protein>
<feature type="compositionally biased region" description="Basic and acidic residues" evidence="9">
    <location>
        <begin position="254"/>
        <end position="273"/>
    </location>
</feature>
<evidence type="ECO:0000313" key="11">
    <source>
        <dbReference type="EMBL" id="GLB35670.1"/>
    </source>
</evidence>
<keyword evidence="3" id="KW-0808">Transferase</keyword>
<dbReference type="SUPFAM" id="SSF56112">
    <property type="entry name" value="Protein kinase-like (PK-like)"/>
    <property type="match status" value="1"/>
</dbReference>
<dbReference type="InterPro" id="IPR050494">
    <property type="entry name" value="Ser_Thr_dual-spec_kinase"/>
</dbReference>
<dbReference type="AlphaFoldDB" id="A0A9P3PGK6"/>
<dbReference type="PANTHER" id="PTHR24058">
    <property type="entry name" value="DUAL SPECIFICITY PROTEIN KINASE"/>
    <property type="match status" value="1"/>
</dbReference>
<feature type="compositionally biased region" description="Pro residues" evidence="9">
    <location>
        <begin position="138"/>
        <end position="154"/>
    </location>
</feature>
<comment type="caution">
    <text evidence="11">The sequence shown here is derived from an EMBL/GenBank/DDBJ whole genome shotgun (WGS) entry which is preliminary data.</text>
</comment>
<dbReference type="InterPro" id="IPR017441">
    <property type="entry name" value="Protein_kinase_ATP_BS"/>
</dbReference>
<evidence type="ECO:0000256" key="2">
    <source>
        <dbReference type="ARBA" id="ARBA00022527"/>
    </source>
</evidence>
<dbReference type="EMBL" id="BRPK01000002">
    <property type="protein sequence ID" value="GLB35670.1"/>
    <property type="molecule type" value="Genomic_DNA"/>
</dbReference>
<feature type="compositionally biased region" description="Basic and acidic residues" evidence="9">
    <location>
        <begin position="10"/>
        <end position="35"/>
    </location>
</feature>
<dbReference type="SMART" id="SM00220">
    <property type="entry name" value="S_TKc"/>
    <property type="match status" value="1"/>
</dbReference>
<dbReference type="InterPro" id="IPR000719">
    <property type="entry name" value="Prot_kinase_dom"/>
</dbReference>
<evidence type="ECO:0000256" key="3">
    <source>
        <dbReference type="ARBA" id="ARBA00022679"/>
    </source>
</evidence>
<dbReference type="CDD" id="cd14135">
    <property type="entry name" value="STKc_PRP4"/>
    <property type="match status" value="1"/>
</dbReference>
<feature type="domain" description="Protein kinase" evidence="10">
    <location>
        <begin position="378"/>
        <end position="700"/>
    </location>
</feature>
<feature type="region of interest" description="Disordered" evidence="9">
    <location>
        <begin position="1"/>
        <end position="172"/>
    </location>
</feature>
<feature type="compositionally biased region" description="Low complexity" evidence="9">
    <location>
        <begin position="196"/>
        <end position="216"/>
    </location>
</feature>
<name>A0A9P3PGK6_LYOSH</name>
<dbReference type="Pfam" id="PF00069">
    <property type="entry name" value="Pkinase"/>
    <property type="match status" value="1"/>
</dbReference>
<feature type="binding site" evidence="8">
    <location>
        <position position="412"/>
    </location>
    <ligand>
        <name>ATP</name>
        <dbReference type="ChEBI" id="CHEBI:30616"/>
    </ligand>
</feature>
<keyword evidence="2" id="KW-0723">Serine/threonine-protein kinase</keyword>
<reference evidence="11" key="1">
    <citation type="submission" date="2022-07" db="EMBL/GenBank/DDBJ databases">
        <title>The genome of Lyophyllum shimeji provides insight into the initial evolution of ectomycorrhizal fungal genome.</title>
        <authorList>
            <person name="Kobayashi Y."/>
            <person name="Shibata T."/>
            <person name="Hirakawa H."/>
            <person name="Shigenobu S."/>
            <person name="Nishiyama T."/>
            <person name="Yamada A."/>
            <person name="Hasebe M."/>
            <person name="Kawaguchi M."/>
        </authorList>
    </citation>
    <scope>NUCLEOTIDE SEQUENCE</scope>
    <source>
        <strain evidence="11">AT787</strain>
    </source>
</reference>
<dbReference type="Proteomes" id="UP001063166">
    <property type="component" value="Unassembled WGS sequence"/>
</dbReference>
<dbReference type="InterPro" id="IPR008271">
    <property type="entry name" value="Ser/Thr_kinase_AS"/>
</dbReference>
<feature type="region of interest" description="Disordered" evidence="9">
    <location>
        <begin position="189"/>
        <end position="295"/>
    </location>
</feature>
<dbReference type="GO" id="GO:0005524">
    <property type="term" value="F:ATP binding"/>
    <property type="evidence" value="ECO:0007669"/>
    <property type="project" value="UniProtKB-UniRule"/>
</dbReference>
<proteinExistence type="inferred from homology"/>
<evidence type="ECO:0000256" key="9">
    <source>
        <dbReference type="SAM" id="MobiDB-lite"/>
    </source>
</evidence>
<sequence>MTNVKSGYKRTWEGADDGAHKRPREEPKDWRDVHLKSPSRKPPPPSGRRSSADRGSDAGRRREDYRRRDDRSRDDYRRASDYRGRRDDRDRSYREERRRSLSRTSGQHQPRKDAEEKEEGEISPRPSPGPAPAAERAAPPPRPPSPPKPEPVPPVEMELDLPQSPPPVEDILAARRAKRLAIRAKYEGVASVNATPSPSSAVQPPPSSTSVSDPVSRALSVSDTPAPPSADVVTTQDGKRESMSASPTPADFALAKDGEQNDAQVKLHEEHTSAEQISAADYDPSLDRREDERKWTRDPVPEVVTVEEEVEGEEVEEEEDVDDMFAVAFSDTKKVKKVKKKTVTKPAAPALITTTLDSAADPEGYYTIILGEQLDGRYQVFSSVGKGMFANVVRARVIQGEPGEVGKEVAIKIVRAQESMYRAGLKEVQILNKLKQADPEDKKHIVRLERTFEHRGHLCLVFEAMSMNLRDVVKRFGKDVGLNIRAVRAYAHQLFLALSLLRKTNIMHADIKPDNILVNEQKTVLKLCDLGSASDASENEITPYLVSRFYRAPEIILGVPYDPSLDIWSIGCTLYELYTGKILFPGRSNNQMLLLMMELKGRFNSKMIKKAKFGDMYFDEMGGFESVETDRVTGSAAVRKVHIAKPTRDLRARLMPPASVKLKDDENKLLMSFIDLLDKCLALDPARRITPREALAHPFNQM</sequence>
<keyword evidence="5 11" id="KW-0418">Kinase</keyword>
<keyword evidence="4 8" id="KW-0547">Nucleotide-binding</keyword>
<evidence type="ECO:0000256" key="6">
    <source>
        <dbReference type="ARBA" id="ARBA00022840"/>
    </source>
</evidence>
<feature type="compositionally biased region" description="Basic and acidic residues" evidence="9">
    <location>
        <begin position="285"/>
        <end position="295"/>
    </location>
</feature>
<feature type="compositionally biased region" description="Basic and acidic residues" evidence="9">
    <location>
        <begin position="50"/>
        <end position="99"/>
    </location>
</feature>
<dbReference type="GO" id="GO:0004674">
    <property type="term" value="F:protein serine/threonine kinase activity"/>
    <property type="evidence" value="ECO:0007669"/>
    <property type="project" value="UniProtKB-KW"/>
</dbReference>